<dbReference type="EMBL" id="JAAAIN010006253">
    <property type="protein sequence ID" value="KAG0271350.1"/>
    <property type="molecule type" value="Genomic_DNA"/>
</dbReference>
<name>A0A9P6QJR2_9FUNG</name>
<feature type="non-terminal residue" evidence="1">
    <location>
        <position position="1"/>
    </location>
</feature>
<sequence length="63" mass="7238">SQRCQTSRMTSQQTSMARMTTQMMTKMTLPMSPWRIKVYRTSLSPRAPLLDLLPMPPHTISTP</sequence>
<feature type="non-terminal residue" evidence="1">
    <location>
        <position position="63"/>
    </location>
</feature>
<dbReference type="AlphaFoldDB" id="A0A9P6QJR2"/>
<evidence type="ECO:0000313" key="2">
    <source>
        <dbReference type="Proteomes" id="UP000823405"/>
    </source>
</evidence>
<organism evidence="1 2">
    <name type="scientific">Linnemannia gamsii</name>
    <dbReference type="NCBI Taxonomy" id="64522"/>
    <lineage>
        <taxon>Eukaryota</taxon>
        <taxon>Fungi</taxon>
        <taxon>Fungi incertae sedis</taxon>
        <taxon>Mucoromycota</taxon>
        <taxon>Mortierellomycotina</taxon>
        <taxon>Mortierellomycetes</taxon>
        <taxon>Mortierellales</taxon>
        <taxon>Mortierellaceae</taxon>
        <taxon>Linnemannia</taxon>
    </lineage>
</organism>
<comment type="caution">
    <text evidence="1">The sequence shown here is derived from an EMBL/GenBank/DDBJ whole genome shotgun (WGS) entry which is preliminary data.</text>
</comment>
<accession>A0A9P6QJR2</accession>
<dbReference type="Proteomes" id="UP000823405">
    <property type="component" value="Unassembled WGS sequence"/>
</dbReference>
<evidence type="ECO:0000313" key="1">
    <source>
        <dbReference type="EMBL" id="KAG0271350.1"/>
    </source>
</evidence>
<protein>
    <submittedName>
        <fullName evidence="1">Uncharacterized protein</fullName>
    </submittedName>
</protein>
<keyword evidence="2" id="KW-1185">Reference proteome</keyword>
<proteinExistence type="predicted"/>
<reference evidence="1" key="1">
    <citation type="journal article" date="2020" name="Fungal Divers.">
        <title>Resolving the Mortierellaceae phylogeny through synthesis of multi-gene phylogenetics and phylogenomics.</title>
        <authorList>
            <person name="Vandepol N."/>
            <person name="Liber J."/>
            <person name="Desiro A."/>
            <person name="Na H."/>
            <person name="Kennedy M."/>
            <person name="Barry K."/>
            <person name="Grigoriev I.V."/>
            <person name="Miller A.N."/>
            <person name="O'Donnell K."/>
            <person name="Stajich J.E."/>
            <person name="Bonito G."/>
        </authorList>
    </citation>
    <scope>NUCLEOTIDE SEQUENCE</scope>
    <source>
        <strain evidence="1">NVP60</strain>
    </source>
</reference>
<gene>
    <name evidence="1" type="ORF">BGZ97_011277</name>
</gene>